<dbReference type="InterPro" id="IPR036383">
    <property type="entry name" value="TSP1_rpt_sf"/>
</dbReference>
<comment type="caution">
    <text evidence="3">The sequence shown here is derived from an EMBL/GenBank/DDBJ whole genome shotgun (WGS) entry which is preliminary data.</text>
</comment>
<dbReference type="InterPro" id="IPR050439">
    <property type="entry name" value="ADAMTS_ADAMTS-like"/>
</dbReference>
<dbReference type="SMART" id="SM00209">
    <property type="entry name" value="TSP1"/>
    <property type="match status" value="1"/>
</dbReference>
<dbReference type="AlphaFoldDB" id="A0A7J7KB22"/>
<keyword evidence="4" id="KW-1185">Reference proteome</keyword>
<dbReference type="InterPro" id="IPR000884">
    <property type="entry name" value="TSP1_rpt"/>
</dbReference>
<evidence type="ECO:0000313" key="4">
    <source>
        <dbReference type="Proteomes" id="UP000593567"/>
    </source>
</evidence>
<protein>
    <submittedName>
        <fullName evidence="3">Uncharacterized protein</fullName>
    </submittedName>
</protein>
<evidence type="ECO:0000313" key="3">
    <source>
        <dbReference type="EMBL" id="KAF6034808.1"/>
    </source>
</evidence>
<dbReference type="PRINTS" id="PR01705">
    <property type="entry name" value="TSP1REPEAT"/>
</dbReference>
<keyword evidence="2" id="KW-0964">Secreted</keyword>
<dbReference type="Gene3D" id="2.20.100.10">
    <property type="entry name" value="Thrombospondin type-1 (TSP1) repeat"/>
    <property type="match status" value="1"/>
</dbReference>
<dbReference type="GO" id="GO:0005576">
    <property type="term" value="C:extracellular region"/>
    <property type="evidence" value="ECO:0007669"/>
    <property type="project" value="UniProtKB-SubCell"/>
</dbReference>
<dbReference type="Proteomes" id="UP000593567">
    <property type="component" value="Unassembled WGS sequence"/>
</dbReference>
<sequence length="83" mass="9713">MNNISAYRYWGSWSSWSRCSKTCGTGTQSRSRRCLTRYGYHHGSSSRGCYGKSYETRYCNYGCCPEELYVIMSLNVQTKITFW</sequence>
<evidence type="ECO:0000256" key="2">
    <source>
        <dbReference type="ARBA" id="ARBA00022525"/>
    </source>
</evidence>
<dbReference type="SUPFAM" id="SSF82895">
    <property type="entry name" value="TSP-1 type 1 repeat"/>
    <property type="match status" value="1"/>
</dbReference>
<dbReference type="PANTHER" id="PTHR13723:SF281">
    <property type="entry name" value="PAPILIN"/>
    <property type="match status" value="1"/>
</dbReference>
<dbReference type="PANTHER" id="PTHR13723">
    <property type="entry name" value="ADAMTS A DISINTEGRIN AND METALLOPROTEASE WITH THROMBOSPONDIN MOTIFS PROTEASE"/>
    <property type="match status" value="1"/>
</dbReference>
<dbReference type="Pfam" id="PF00090">
    <property type="entry name" value="TSP_1"/>
    <property type="match status" value="1"/>
</dbReference>
<dbReference type="GO" id="GO:0030198">
    <property type="term" value="P:extracellular matrix organization"/>
    <property type="evidence" value="ECO:0007669"/>
    <property type="project" value="TreeGrafter"/>
</dbReference>
<accession>A0A7J7KB22</accession>
<comment type="subcellular location">
    <subcellularLocation>
        <location evidence="1">Secreted</location>
    </subcellularLocation>
</comment>
<reference evidence="3" key="1">
    <citation type="submission" date="2020-06" db="EMBL/GenBank/DDBJ databases">
        <title>Draft genome of Bugula neritina, a colonial animal packing powerful symbionts and potential medicines.</title>
        <authorList>
            <person name="Rayko M."/>
        </authorList>
    </citation>
    <scope>NUCLEOTIDE SEQUENCE [LARGE SCALE GENOMIC DNA]</scope>
    <source>
        <strain evidence="3">Kwan_BN1</strain>
    </source>
</reference>
<proteinExistence type="predicted"/>
<dbReference type="GO" id="GO:0004222">
    <property type="term" value="F:metalloendopeptidase activity"/>
    <property type="evidence" value="ECO:0007669"/>
    <property type="project" value="TreeGrafter"/>
</dbReference>
<dbReference type="GO" id="GO:0031012">
    <property type="term" value="C:extracellular matrix"/>
    <property type="evidence" value="ECO:0007669"/>
    <property type="project" value="TreeGrafter"/>
</dbReference>
<gene>
    <name evidence="3" type="ORF">EB796_006886</name>
</gene>
<dbReference type="EMBL" id="VXIV02000994">
    <property type="protein sequence ID" value="KAF6034808.1"/>
    <property type="molecule type" value="Genomic_DNA"/>
</dbReference>
<dbReference type="GO" id="GO:0006508">
    <property type="term" value="P:proteolysis"/>
    <property type="evidence" value="ECO:0007669"/>
    <property type="project" value="TreeGrafter"/>
</dbReference>
<organism evidence="3 4">
    <name type="scientific">Bugula neritina</name>
    <name type="common">Brown bryozoan</name>
    <name type="synonym">Sertularia neritina</name>
    <dbReference type="NCBI Taxonomy" id="10212"/>
    <lineage>
        <taxon>Eukaryota</taxon>
        <taxon>Metazoa</taxon>
        <taxon>Spiralia</taxon>
        <taxon>Lophotrochozoa</taxon>
        <taxon>Bryozoa</taxon>
        <taxon>Gymnolaemata</taxon>
        <taxon>Cheilostomatida</taxon>
        <taxon>Flustrina</taxon>
        <taxon>Buguloidea</taxon>
        <taxon>Bugulidae</taxon>
        <taxon>Bugula</taxon>
    </lineage>
</organism>
<name>A0A7J7KB22_BUGNE</name>
<evidence type="ECO:0000256" key="1">
    <source>
        <dbReference type="ARBA" id="ARBA00004613"/>
    </source>
</evidence>
<dbReference type="PROSITE" id="PS50092">
    <property type="entry name" value="TSP1"/>
    <property type="match status" value="1"/>
</dbReference>